<evidence type="ECO:0000256" key="2">
    <source>
        <dbReference type="ARBA" id="ARBA00022747"/>
    </source>
</evidence>
<protein>
    <submittedName>
        <fullName evidence="5">Restriction endonuclease subunit S</fullName>
    </submittedName>
</protein>
<dbReference type="Pfam" id="PF01420">
    <property type="entry name" value="Methylase_S"/>
    <property type="match status" value="2"/>
</dbReference>
<dbReference type="SUPFAM" id="SSF116734">
    <property type="entry name" value="DNA methylase specificity domain"/>
    <property type="match status" value="2"/>
</dbReference>
<dbReference type="CDD" id="cd17262">
    <property type="entry name" value="RMtype1_S_Aco12261I-TRD2-CR2"/>
    <property type="match status" value="1"/>
</dbReference>
<dbReference type="PANTHER" id="PTHR43140:SF1">
    <property type="entry name" value="TYPE I RESTRICTION ENZYME ECOKI SPECIFICITY SUBUNIT"/>
    <property type="match status" value="1"/>
</dbReference>
<sequence>MSFPRYERYKDSGVEWLGEVPEHWKIRRIRWLCEIKKRIAGELGHDVLSITQDGIKVKDLESNDGQLSMDYSKYQFVEVGDFAMNHMDLLTGYVDLSQMHGVTSPDYRVFSIRNPAISKSKYLLYLFQMGYKNKIFFAYGQGSSQLGRWRLPTEQFKDLPFPLPPTTEQQSIASFLDRETVKIDELIDEQQLLIELLKEKRQAVISHAVTKGLNPDVTMKDSGVEWLGDVPEHWIVGAVKHFFTIRDSQRIPLSSEERSYRQGDFPYYGASGIIDSIDEYIFNETLILVSEDGANLVNRATPIAFVARGRFWVNNHAHILRPVDEFFDYWAQRIEVIDLIPFITGSAQPKLTIEALTNLIISVPPTKDERAHIEQFIVQHDKQTDNLITEAQDTIVLLQERRTAIISAAVTGKIDVRKDLIIKRRSLRE</sequence>
<evidence type="ECO:0000256" key="3">
    <source>
        <dbReference type="ARBA" id="ARBA00023125"/>
    </source>
</evidence>
<dbReference type="GO" id="GO:0003677">
    <property type="term" value="F:DNA binding"/>
    <property type="evidence" value="ECO:0007669"/>
    <property type="project" value="UniProtKB-KW"/>
</dbReference>
<dbReference type="GO" id="GO:0004519">
    <property type="term" value="F:endonuclease activity"/>
    <property type="evidence" value="ECO:0007669"/>
    <property type="project" value="UniProtKB-KW"/>
</dbReference>
<dbReference type="InterPro" id="IPR044946">
    <property type="entry name" value="Restrct_endonuc_typeI_TRD_sf"/>
</dbReference>
<dbReference type="RefSeq" id="WP_106708053.1">
    <property type="nucleotide sequence ID" value="NZ_PXXU01000063.1"/>
</dbReference>
<dbReference type="Gene3D" id="3.90.220.20">
    <property type="entry name" value="DNA methylase specificity domains"/>
    <property type="match status" value="2"/>
</dbReference>
<evidence type="ECO:0000256" key="1">
    <source>
        <dbReference type="ARBA" id="ARBA00010923"/>
    </source>
</evidence>
<dbReference type="GO" id="GO:0009307">
    <property type="term" value="P:DNA restriction-modification system"/>
    <property type="evidence" value="ECO:0007669"/>
    <property type="project" value="UniProtKB-KW"/>
</dbReference>
<evidence type="ECO:0000313" key="6">
    <source>
        <dbReference type="Proteomes" id="UP000241912"/>
    </source>
</evidence>
<evidence type="ECO:0000259" key="4">
    <source>
        <dbReference type="Pfam" id="PF01420"/>
    </source>
</evidence>
<dbReference type="InterPro" id="IPR000055">
    <property type="entry name" value="Restrct_endonuc_typeI_TRD"/>
</dbReference>
<accession>A0A2P7NRY6</accession>
<comment type="caution">
    <text evidence="5">The sequence shown here is derived from an EMBL/GenBank/DDBJ whole genome shotgun (WGS) entry which is preliminary data.</text>
</comment>
<dbReference type="PANTHER" id="PTHR43140">
    <property type="entry name" value="TYPE-1 RESTRICTION ENZYME ECOKI SPECIFICITY PROTEIN"/>
    <property type="match status" value="1"/>
</dbReference>
<name>A0A2P7NRY6_9PROT</name>
<keyword evidence="2" id="KW-0680">Restriction system</keyword>
<comment type="similarity">
    <text evidence="1">Belongs to the type-I restriction system S methylase family.</text>
</comment>
<keyword evidence="5" id="KW-0378">Hydrolase</keyword>
<keyword evidence="6" id="KW-1185">Reference proteome</keyword>
<reference evidence="5 6" key="1">
    <citation type="submission" date="2018-03" db="EMBL/GenBank/DDBJ databases">
        <title>Draft genome of Nitrosomonas supralitoralis APG5.</title>
        <authorList>
            <person name="Urakawa H."/>
            <person name="Lopez J.V."/>
        </authorList>
    </citation>
    <scope>NUCLEOTIDE SEQUENCE [LARGE SCALE GENOMIC DNA]</scope>
    <source>
        <strain evidence="5 6">APG5</strain>
    </source>
</reference>
<feature type="domain" description="Type I restriction modification DNA specificity" evidence="4">
    <location>
        <begin position="87"/>
        <end position="179"/>
    </location>
</feature>
<keyword evidence="5" id="KW-0255">Endonuclease</keyword>
<evidence type="ECO:0000313" key="5">
    <source>
        <dbReference type="EMBL" id="PSJ16209.1"/>
    </source>
</evidence>
<dbReference type="InterPro" id="IPR051212">
    <property type="entry name" value="Type-I_RE_S_subunit"/>
</dbReference>
<keyword evidence="5" id="KW-0540">Nuclease</keyword>
<dbReference type="OrthoDB" id="5298944at2"/>
<proteinExistence type="inferred from homology"/>
<keyword evidence="3" id="KW-0238">DNA-binding</keyword>
<organism evidence="5 6">
    <name type="scientific">Nitrosomonas supralitoralis</name>
    <dbReference type="NCBI Taxonomy" id="2116706"/>
    <lineage>
        <taxon>Bacteria</taxon>
        <taxon>Pseudomonadati</taxon>
        <taxon>Pseudomonadota</taxon>
        <taxon>Betaproteobacteria</taxon>
        <taxon>Nitrosomonadales</taxon>
        <taxon>Nitrosomonadaceae</taxon>
        <taxon>Nitrosomonas</taxon>
    </lineage>
</organism>
<dbReference type="Proteomes" id="UP000241912">
    <property type="component" value="Unassembled WGS sequence"/>
</dbReference>
<gene>
    <name evidence="5" type="ORF">C7H79_14750</name>
</gene>
<dbReference type="EMBL" id="PXXU01000063">
    <property type="protein sequence ID" value="PSJ16209.1"/>
    <property type="molecule type" value="Genomic_DNA"/>
</dbReference>
<feature type="domain" description="Type I restriction modification DNA specificity" evidence="4">
    <location>
        <begin position="231"/>
        <end position="390"/>
    </location>
</feature>
<dbReference type="AlphaFoldDB" id="A0A2P7NRY6"/>